<protein>
    <submittedName>
        <fullName evidence="1">DUF3500 domain-containing protein</fullName>
    </submittedName>
</protein>
<dbReference type="RefSeq" id="WP_354661800.1">
    <property type="nucleotide sequence ID" value="NZ_JBEXAC010000002.1"/>
</dbReference>
<name>A0ABV2T999_9BACT</name>
<keyword evidence="2" id="KW-1185">Reference proteome</keyword>
<evidence type="ECO:0000313" key="1">
    <source>
        <dbReference type="EMBL" id="MET6999232.1"/>
    </source>
</evidence>
<evidence type="ECO:0000313" key="2">
    <source>
        <dbReference type="Proteomes" id="UP001549749"/>
    </source>
</evidence>
<sequence length="381" mass="42881">MIKKGTPAFATVIKTIIPPVVSGLWQSGKKQDQAVRKSIPGITLLLAYIFCMSVPVQAQKHKDAVAQAARQFVAVLDDATRQRACFAFTDAERTNWHFVPMERKGLPLNAMNPRQRAAAFKLLQACMSKQGYQKATEIISLELVLKALENRPDDDHYRDPEKYTFSLFGDPVKDQHWGWRLEGHHISLNFSAADNKLVSGTPAFLGSNPAIVGEGPSKGKEVLKQEAAMGFELLRMMNETQRQQVIISTTAPADIISGNKRKAMLLDPPGLSYQEMTPAQQRLMRQLVAVYIDNYTKLMADILLKEITTEGWDKLHFAWAGATAWGKGHYYRIQGPTVLIEYDNTQNNANHVHTVLRDLKNDFGDDVLQRHYETAHVQPER</sequence>
<dbReference type="Proteomes" id="UP001549749">
    <property type="component" value="Unassembled WGS sequence"/>
</dbReference>
<accession>A0ABV2T999</accession>
<gene>
    <name evidence="1" type="ORF">ABR189_17725</name>
</gene>
<dbReference type="Pfam" id="PF12006">
    <property type="entry name" value="DUF3500"/>
    <property type="match status" value="1"/>
</dbReference>
<dbReference type="EMBL" id="JBEXAC010000002">
    <property type="protein sequence ID" value="MET6999232.1"/>
    <property type="molecule type" value="Genomic_DNA"/>
</dbReference>
<dbReference type="InterPro" id="IPR021889">
    <property type="entry name" value="DUF3500"/>
</dbReference>
<proteinExistence type="predicted"/>
<dbReference type="PANTHER" id="PTHR37489">
    <property type="entry name" value="DUF3500 DOMAIN-CONTAINING PROTEIN"/>
    <property type="match status" value="1"/>
</dbReference>
<comment type="caution">
    <text evidence="1">The sequence shown here is derived from an EMBL/GenBank/DDBJ whole genome shotgun (WGS) entry which is preliminary data.</text>
</comment>
<organism evidence="1 2">
    <name type="scientific">Chitinophaga defluvii</name>
    <dbReference type="NCBI Taxonomy" id="3163343"/>
    <lineage>
        <taxon>Bacteria</taxon>
        <taxon>Pseudomonadati</taxon>
        <taxon>Bacteroidota</taxon>
        <taxon>Chitinophagia</taxon>
        <taxon>Chitinophagales</taxon>
        <taxon>Chitinophagaceae</taxon>
        <taxon>Chitinophaga</taxon>
    </lineage>
</organism>
<reference evidence="1 2" key="1">
    <citation type="submission" date="2024-06" db="EMBL/GenBank/DDBJ databases">
        <title>Chitinophaga defluvii sp. nov., isolated from municipal sewage.</title>
        <authorList>
            <person name="Zhang L."/>
        </authorList>
    </citation>
    <scope>NUCLEOTIDE SEQUENCE [LARGE SCALE GENOMIC DNA]</scope>
    <source>
        <strain evidence="1 2">H8</strain>
    </source>
</reference>
<dbReference type="PANTHER" id="PTHR37489:SF1">
    <property type="entry name" value="DUF3500 DOMAIN-CONTAINING PROTEIN"/>
    <property type="match status" value="1"/>
</dbReference>